<name>A0A2I0IZF0_PUNGR</name>
<dbReference type="STRING" id="22663.A0A2I0IZF0"/>
<dbReference type="GO" id="GO:0006749">
    <property type="term" value="P:glutathione metabolic process"/>
    <property type="evidence" value="ECO:0007669"/>
    <property type="project" value="InterPro"/>
</dbReference>
<dbReference type="GO" id="GO:0004364">
    <property type="term" value="F:glutathione transferase activity"/>
    <property type="evidence" value="ECO:0007669"/>
    <property type="project" value="InterPro"/>
</dbReference>
<evidence type="ECO:0000313" key="4">
    <source>
        <dbReference type="Proteomes" id="UP000233551"/>
    </source>
</evidence>
<organism evidence="3 4">
    <name type="scientific">Punica granatum</name>
    <name type="common">Pomegranate</name>
    <dbReference type="NCBI Taxonomy" id="22663"/>
    <lineage>
        <taxon>Eukaryota</taxon>
        <taxon>Viridiplantae</taxon>
        <taxon>Streptophyta</taxon>
        <taxon>Embryophyta</taxon>
        <taxon>Tracheophyta</taxon>
        <taxon>Spermatophyta</taxon>
        <taxon>Magnoliopsida</taxon>
        <taxon>eudicotyledons</taxon>
        <taxon>Gunneridae</taxon>
        <taxon>Pentapetalae</taxon>
        <taxon>rosids</taxon>
        <taxon>malvids</taxon>
        <taxon>Myrtales</taxon>
        <taxon>Lythraceae</taxon>
        <taxon>Punica</taxon>
    </lineage>
</organism>
<dbReference type="Proteomes" id="UP000233551">
    <property type="component" value="Unassembled WGS sequence"/>
</dbReference>
<dbReference type="EMBL" id="PGOL01002275">
    <property type="protein sequence ID" value="PKI49123.1"/>
    <property type="molecule type" value="Genomic_DNA"/>
</dbReference>
<dbReference type="Pfam" id="PF00043">
    <property type="entry name" value="GST_C"/>
    <property type="match status" value="1"/>
</dbReference>
<keyword evidence="4" id="KW-1185">Reference proteome</keyword>
<protein>
    <recommendedName>
        <fullName evidence="2">GST C-terminal domain-containing protein</fullName>
    </recommendedName>
</protein>
<feature type="non-terminal residue" evidence="3">
    <location>
        <position position="1"/>
    </location>
</feature>
<dbReference type="InterPro" id="IPR036282">
    <property type="entry name" value="Glutathione-S-Trfase_C_sf"/>
</dbReference>
<dbReference type="PROSITE" id="PS50405">
    <property type="entry name" value="GST_CTER"/>
    <property type="match status" value="1"/>
</dbReference>
<dbReference type="GO" id="GO:0005829">
    <property type="term" value="C:cytosol"/>
    <property type="evidence" value="ECO:0007669"/>
    <property type="project" value="UniProtKB-SubCell"/>
</dbReference>
<feature type="domain" description="GST C-terminal" evidence="2">
    <location>
        <begin position="1"/>
        <end position="101"/>
    </location>
</feature>
<sequence length="112" mass="12423">PTKILFSSRGGEAQETAKTELIQSLKVLEGVLANNPFLGGDSLGFVDIALVPYYTWFHAYETCGNFSIEAECPKLISWVNRCMEKESVASSLADPEKVCEFVLQLKEKFGIE</sequence>
<dbReference type="SUPFAM" id="SSF47616">
    <property type="entry name" value="GST C-terminal domain-like"/>
    <property type="match status" value="1"/>
</dbReference>
<dbReference type="InterPro" id="IPR045074">
    <property type="entry name" value="GST_C_Tau"/>
</dbReference>
<dbReference type="CDD" id="cd03185">
    <property type="entry name" value="GST_C_Tau"/>
    <property type="match status" value="1"/>
</dbReference>
<evidence type="ECO:0000313" key="3">
    <source>
        <dbReference type="EMBL" id="PKI49123.1"/>
    </source>
</evidence>
<dbReference type="InterPro" id="IPR010987">
    <property type="entry name" value="Glutathione-S-Trfase_C-like"/>
</dbReference>
<comment type="caution">
    <text evidence="3">The sequence shown here is derived from an EMBL/GenBank/DDBJ whole genome shotgun (WGS) entry which is preliminary data.</text>
</comment>
<comment type="subcellular location">
    <subcellularLocation>
        <location evidence="1">Cytoplasm</location>
        <location evidence="1">Cytosol</location>
    </subcellularLocation>
</comment>
<proteinExistence type="predicted"/>
<dbReference type="PANTHER" id="PTHR11260">
    <property type="entry name" value="GLUTATHIONE S-TRANSFERASE, GST, SUPERFAMILY, GST DOMAIN CONTAINING"/>
    <property type="match status" value="1"/>
</dbReference>
<dbReference type="PANTHER" id="PTHR11260:SF781">
    <property type="entry name" value="GLUTATHIONE S-TRANSFERASE U19"/>
    <property type="match status" value="1"/>
</dbReference>
<accession>A0A2I0IZF0</accession>
<dbReference type="InterPro" id="IPR045073">
    <property type="entry name" value="Omega/Tau-like"/>
</dbReference>
<dbReference type="AlphaFoldDB" id="A0A2I0IZF0"/>
<reference evidence="3 4" key="1">
    <citation type="submission" date="2017-11" db="EMBL/GenBank/DDBJ databases">
        <title>De-novo sequencing of pomegranate (Punica granatum L.) genome.</title>
        <authorList>
            <person name="Akparov Z."/>
            <person name="Amiraslanov A."/>
            <person name="Hajiyeva S."/>
            <person name="Abbasov M."/>
            <person name="Kaur K."/>
            <person name="Hamwieh A."/>
            <person name="Solovyev V."/>
            <person name="Salamov A."/>
            <person name="Braich B."/>
            <person name="Kosarev P."/>
            <person name="Mahmoud A."/>
            <person name="Hajiyev E."/>
            <person name="Babayeva S."/>
            <person name="Izzatullayeva V."/>
            <person name="Mammadov A."/>
            <person name="Mammadov A."/>
            <person name="Sharifova S."/>
            <person name="Ojaghi J."/>
            <person name="Eynullazada K."/>
            <person name="Bayramov B."/>
            <person name="Abdulazimova A."/>
            <person name="Shahmuradov I."/>
        </authorList>
    </citation>
    <scope>NUCLEOTIDE SEQUENCE [LARGE SCALE GENOMIC DNA]</scope>
    <source>
        <strain evidence="4">cv. AG2017</strain>
        <tissue evidence="3">Leaf</tissue>
    </source>
</reference>
<evidence type="ECO:0000259" key="2">
    <source>
        <dbReference type="PROSITE" id="PS50405"/>
    </source>
</evidence>
<dbReference type="InterPro" id="IPR004046">
    <property type="entry name" value="GST_C"/>
</dbReference>
<gene>
    <name evidence="3" type="ORF">CRG98_030469</name>
</gene>
<evidence type="ECO:0000256" key="1">
    <source>
        <dbReference type="ARBA" id="ARBA00004514"/>
    </source>
</evidence>
<dbReference type="Gene3D" id="1.20.1050.10">
    <property type="match status" value="1"/>
</dbReference>